<evidence type="ECO:0000313" key="1">
    <source>
        <dbReference type="EMBL" id="KAJ8665446.1"/>
    </source>
</evidence>
<gene>
    <name evidence="1" type="ORF">QAD02_007108</name>
</gene>
<dbReference type="EMBL" id="CM056744">
    <property type="protein sequence ID" value="KAJ8665446.1"/>
    <property type="molecule type" value="Genomic_DNA"/>
</dbReference>
<comment type="caution">
    <text evidence="1">The sequence shown here is derived from an EMBL/GenBank/DDBJ whole genome shotgun (WGS) entry which is preliminary data.</text>
</comment>
<protein>
    <submittedName>
        <fullName evidence="1">Uncharacterized protein</fullName>
    </submittedName>
</protein>
<accession>A0ACC2N3J6</accession>
<name>A0ACC2N3J6_9HYME</name>
<keyword evidence="2" id="KW-1185">Reference proteome</keyword>
<proteinExistence type="predicted"/>
<evidence type="ECO:0000313" key="2">
    <source>
        <dbReference type="Proteomes" id="UP001239111"/>
    </source>
</evidence>
<organism evidence="1 2">
    <name type="scientific">Eretmocerus hayati</name>
    <dbReference type="NCBI Taxonomy" id="131215"/>
    <lineage>
        <taxon>Eukaryota</taxon>
        <taxon>Metazoa</taxon>
        <taxon>Ecdysozoa</taxon>
        <taxon>Arthropoda</taxon>
        <taxon>Hexapoda</taxon>
        <taxon>Insecta</taxon>
        <taxon>Pterygota</taxon>
        <taxon>Neoptera</taxon>
        <taxon>Endopterygota</taxon>
        <taxon>Hymenoptera</taxon>
        <taxon>Apocrita</taxon>
        <taxon>Proctotrupomorpha</taxon>
        <taxon>Chalcidoidea</taxon>
        <taxon>Aphelinidae</taxon>
        <taxon>Aphelininae</taxon>
        <taxon>Eretmocerus</taxon>
    </lineage>
</organism>
<sequence length="292" mass="33809">MVSLCFFRSSGHLKSQQKCEDPEIERIDAQQSMLVTSLTPLQLSGSYCDNVSTWLNPTPGSYRYYRPVRIVFERETTETINAEFNRLKNQMKRLKKYESKLSNGKDVSVTFRVHSTKSLNLGLALLHAEIKACEHLLHLAYKAPIGSKTLKWNVTKDVRDDVGAHEKVIQDNVRSDIGVRPDLVSQRLGTTNTDNLARRCFQDSKKFAPILGLDEDFVQNLADIMILFKSRRKINYDLSDQYCWEVYWQHYELCPWTHLNVGLHKLLMHGCRVARDLSNPVYYFSEDNQAAW</sequence>
<reference evidence="1" key="1">
    <citation type="submission" date="2023-04" db="EMBL/GenBank/DDBJ databases">
        <title>A chromosome-level genome assembly of the parasitoid wasp Eretmocerus hayati.</title>
        <authorList>
            <person name="Zhong Y."/>
            <person name="Liu S."/>
            <person name="Liu Y."/>
        </authorList>
    </citation>
    <scope>NUCLEOTIDE SEQUENCE</scope>
    <source>
        <strain evidence="1">ZJU_SS_LIU_2023</strain>
    </source>
</reference>
<dbReference type="Proteomes" id="UP001239111">
    <property type="component" value="Chromosome 4"/>
</dbReference>